<dbReference type="SUPFAM" id="SSF47240">
    <property type="entry name" value="Ferritin-like"/>
    <property type="match status" value="1"/>
</dbReference>
<name>A0ABN2THB5_9ACTN</name>
<dbReference type="EMBL" id="BAAAQM010000101">
    <property type="protein sequence ID" value="GAA2007809.1"/>
    <property type="molecule type" value="Genomic_DNA"/>
</dbReference>
<evidence type="ECO:0000256" key="2">
    <source>
        <dbReference type="SAM" id="SignalP"/>
    </source>
</evidence>
<dbReference type="CDD" id="cd00657">
    <property type="entry name" value="Ferritin_like"/>
    <property type="match status" value="1"/>
</dbReference>
<evidence type="ECO:0000256" key="1">
    <source>
        <dbReference type="SAM" id="MobiDB-lite"/>
    </source>
</evidence>
<accession>A0ABN2THB5</accession>
<reference evidence="3 4" key="1">
    <citation type="journal article" date="2019" name="Int. J. Syst. Evol. Microbiol.">
        <title>The Global Catalogue of Microorganisms (GCM) 10K type strain sequencing project: providing services to taxonomists for standard genome sequencing and annotation.</title>
        <authorList>
            <consortium name="The Broad Institute Genomics Platform"/>
            <consortium name="The Broad Institute Genome Sequencing Center for Infectious Disease"/>
            <person name="Wu L."/>
            <person name="Ma J."/>
        </authorList>
    </citation>
    <scope>NUCLEOTIDE SEQUENCE [LARGE SCALE GENOMIC DNA]</scope>
    <source>
        <strain evidence="3 4">JCM 16013</strain>
    </source>
</reference>
<keyword evidence="4" id="KW-1185">Reference proteome</keyword>
<comment type="caution">
    <text evidence="3">The sequence shown here is derived from an EMBL/GenBank/DDBJ whole genome shotgun (WGS) entry which is preliminary data.</text>
</comment>
<dbReference type="PROSITE" id="PS51257">
    <property type="entry name" value="PROKAR_LIPOPROTEIN"/>
    <property type="match status" value="1"/>
</dbReference>
<organism evidence="3 4">
    <name type="scientific">Catenulispora subtropica</name>
    <dbReference type="NCBI Taxonomy" id="450798"/>
    <lineage>
        <taxon>Bacteria</taxon>
        <taxon>Bacillati</taxon>
        <taxon>Actinomycetota</taxon>
        <taxon>Actinomycetes</taxon>
        <taxon>Catenulisporales</taxon>
        <taxon>Catenulisporaceae</taxon>
        <taxon>Catenulispora</taxon>
    </lineage>
</organism>
<gene>
    <name evidence="3" type="ORF">GCM10009838_87720</name>
</gene>
<keyword evidence="2" id="KW-0732">Signal</keyword>
<sequence>MPLVLTRRMVFTLSGVTLAGACASPKASGGSPDSPARAARSDAARDRALAAEADLLARYDAALALPAVAADSALTAKLTAIRAEHASHAAAIRDGYQAGATPAPTGTPSSPAPSSSTNSPATPSGATTAPPDAKSALAALIKAEQDAADARTADILAADGGTAMLLASVAASESGHAALLLGGAA</sequence>
<evidence type="ECO:0000313" key="4">
    <source>
        <dbReference type="Proteomes" id="UP001499854"/>
    </source>
</evidence>
<protein>
    <recommendedName>
        <fullName evidence="5">Ferritin-like domain-containing protein</fullName>
    </recommendedName>
</protein>
<dbReference type="InterPro" id="IPR009078">
    <property type="entry name" value="Ferritin-like_SF"/>
</dbReference>
<feature type="signal peptide" evidence="2">
    <location>
        <begin position="1"/>
        <end position="19"/>
    </location>
</feature>
<feature type="chain" id="PRO_5046451125" description="Ferritin-like domain-containing protein" evidence="2">
    <location>
        <begin position="20"/>
        <end position="185"/>
    </location>
</feature>
<feature type="region of interest" description="Disordered" evidence="1">
    <location>
        <begin position="23"/>
        <end position="42"/>
    </location>
</feature>
<proteinExistence type="predicted"/>
<dbReference type="Proteomes" id="UP001499854">
    <property type="component" value="Unassembled WGS sequence"/>
</dbReference>
<evidence type="ECO:0000313" key="3">
    <source>
        <dbReference type="EMBL" id="GAA2007809.1"/>
    </source>
</evidence>
<feature type="compositionally biased region" description="Low complexity" evidence="1">
    <location>
        <begin position="97"/>
        <end position="131"/>
    </location>
</feature>
<feature type="region of interest" description="Disordered" evidence="1">
    <location>
        <begin position="97"/>
        <end position="132"/>
    </location>
</feature>
<evidence type="ECO:0008006" key="5">
    <source>
        <dbReference type="Google" id="ProtNLM"/>
    </source>
</evidence>